<accession>A0AAD7DU35</accession>
<dbReference type="EMBL" id="JARKIE010000024">
    <property type="protein sequence ID" value="KAJ7698996.1"/>
    <property type="molecule type" value="Genomic_DNA"/>
</dbReference>
<name>A0AAD7DU35_MYCRO</name>
<dbReference type="Proteomes" id="UP001221757">
    <property type="component" value="Unassembled WGS sequence"/>
</dbReference>
<evidence type="ECO:0000256" key="1">
    <source>
        <dbReference type="SAM" id="MobiDB-lite"/>
    </source>
</evidence>
<feature type="region of interest" description="Disordered" evidence="1">
    <location>
        <begin position="1"/>
        <end position="23"/>
    </location>
</feature>
<gene>
    <name evidence="2" type="ORF">B0H17DRAFT_1129538</name>
</gene>
<proteinExistence type="predicted"/>
<evidence type="ECO:0000313" key="2">
    <source>
        <dbReference type="EMBL" id="KAJ7698996.1"/>
    </source>
</evidence>
<dbReference type="AlphaFoldDB" id="A0AAD7DU35"/>
<organism evidence="2 3">
    <name type="scientific">Mycena rosella</name>
    <name type="common">Pink bonnet</name>
    <name type="synonym">Agaricus rosellus</name>
    <dbReference type="NCBI Taxonomy" id="1033263"/>
    <lineage>
        <taxon>Eukaryota</taxon>
        <taxon>Fungi</taxon>
        <taxon>Dikarya</taxon>
        <taxon>Basidiomycota</taxon>
        <taxon>Agaricomycotina</taxon>
        <taxon>Agaricomycetes</taxon>
        <taxon>Agaricomycetidae</taxon>
        <taxon>Agaricales</taxon>
        <taxon>Marasmiineae</taxon>
        <taxon>Mycenaceae</taxon>
        <taxon>Mycena</taxon>
    </lineage>
</organism>
<evidence type="ECO:0000313" key="3">
    <source>
        <dbReference type="Proteomes" id="UP001221757"/>
    </source>
</evidence>
<feature type="region of interest" description="Disordered" evidence="1">
    <location>
        <begin position="254"/>
        <end position="280"/>
    </location>
</feature>
<protein>
    <submittedName>
        <fullName evidence="2">Uncharacterized protein</fullName>
    </submittedName>
</protein>
<reference evidence="2" key="1">
    <citation type="submission" date="2023-03" db="EMBL/GenBank/DDBJ databases">
        <title>Massive genome expansion in bonnet fungi (Mycena s.s.) driven by repeated elements and novel gene families across ecological guilds.</title>
        <authorList>
            <consortium name="Lawrence Berkeley National Laboratory"/>
            <person name="Harder C.B."/>
            <person name="Miyauchi S."/>
            <person name="Viragh M."/>
            <person name="Kuo A."/>
            <person name="Thoen E."/>
            <person name="Andreopoulos B."/>
            <person name="Lu D."/>
            <person name="Skrede I."/>
            <person name="Drula E."/>
            <person name="Henrissat B."/>
            <person name="Morin E."/>
            <person name="Kohler A."/>
            <person name="Barry K."/>
            <person name="LaButti K."/>
            <person name="Morin E."/>
            <person name="Salamov A."/>
            <person name="Lipzen A."/>
            <person name="Mereny Z."/>
            <person name="Hegedus B."/>
            <person name="Baldrian P."/>
            <person name="Stursova M."/>
            <person name="Weitz H."/>
            <person name="Taylor A."/>
            <person name="Grigoriev I.V."/>
            <person name="Nagy L.G."/>
            <person name="Martin F."/>
            <person name="Kauserud H."/>
        </authorList>
    </citation>
    <scope>NUCLEOTIDE SEQUENCE</scope>
    <source>
        <strain evidence="2">CBHHK067</strain>
    </source>
</reference>
<keyword evidence="3" id="KW-1185">Reference proteome</keyword>
<feature type="compositionally biased region" description="Pro residues" evidence="1">
    <location>
        <begin position="8"/>
        <end position="21"/>
    </location>
</feature>
<feature type="region of interest" description="Disordered" evidence="1">
    <location>
        <begin position="358"/>
        <end position="390"/>
    </location>
</feature>
<comment type="caution">
    <text evidence="2">The sequence shown here is derived from an EMBL/GenBank/DDBJ whole genome shotgun (WGS) entry which is preliminary data.</text>
</comment>
<sequence length="542" mass="59134">MSGGSLPVPTPPTTPKPPPNIPLDQPLAISVQHNVVVNQRVTVSELYGYPLGSNPTLDFLYSKGEPRGHSKKGEEVTVSFLMDANGDLVSCKVKALKFALKWTYQHLTSYFEPNLGSEQRHSASACFSHLRRLPENVFQKTAAFIAALRKQVSDGASLEKAKALHFKEVSAAQDLVASRVGSNIPLVYTNVSVIESTLQQKAMRNRACYTRHGIVSVIHRVEHCVLEHRARDCLRRVADPGAWHTERDAALRVPAGVGDGGHRNSADPGRGLGLGGPLDSDSVSTATAIMKAGRRRPCEDNTNDGRVARAACACSEWKTGVAVGCRQQQQQRRCHLAVQSVAGQLGECVCGQAPGETDEGVVQGGERAPSTGRDTAGAGRRGLEQHGGGEGLGMGLGMQVFRSARRYHRRLRIRELRRHSRQRSACEKLRMHCMDSDVAHLRNVAQHGAETPPVRLEAVRLVCLLRILVLHLQYHEHLFLRVKDSGKCRARTAGSIAGNPDFKPSCSFGSEATGPWCLCDASRQRRVEFWRTSARIVTGNGT</sequence>